<feature type="transmembrane region" description="Helical" evidence="1">
    <location>
        <begin position="323"/>
        <end position="345"/>
    </location>
</feature>
<keyword evidence="3" id="KW-1185">Reference proteome</keyword>
<reference evidence="2 3" key="1">
    <citation type="submission" date="2019-07" db="EMBL/GenBank/DDBJ databases">
        <title>Whole genome shotgun sequence of Reyranella soli NBRC 108950.</title>
        <authorList>
            <person name="Hosoyama A."/>
            <person name="Uohara A."/>
            <person name="Ohji S."/>
            <person name="Ichikawa N."/>
        </authorList>
    </citation>
    <scope>NUCLEOTIDE SEQUENCE [LARGE SCALE GENOMIC DNA]</scope>
    <source>
        <strain evidence="2 3">NBRC 108950</strain>
    </source>
</reference>
<dbReference type="Proteomes" id="UP000321058">
    <property type="component" value="Unassembled WGS sequence"/>
</dbReference>
<dbReference type="EMBL" id="BKAJ01000020">
    <property type="protein sequence ID" value="GEP54005.1"/>
    <property type="molecule type" value="Genomic_DNA"/>
</dbReference>
<sequence>MSGTIWGRAAGLCRTLIDATRRVIGMNAELRDEVQPTPLKLRWLNLCFAALTIGAGLLAYDEGLRQKMHRVAPDAIEMLAQTIAVDISQRYHGTRGYVGRSEVLQTLLDGGVTGRQNLIDKFGLTYPENGERPELIEKAIKDALALKDLPEATFGNQKLFAPDANDPGFVDYLSLSFDLFGFQVSAFFYFYFLVFGISVALFLLCYHADALPLLVLSIAVVALLTLLDSQLFTNVNLRTIHNQRFLGSLCLVPYLHLLFTFLVYRRPSWTRVVVTVLQAALLTLLMFARSSSFWMILSLVAIAGVNAYFRLGRSYVETRLKRLATFAFSWPSFLVIGGLVCSLAYKTVTLHPIYNLDIYIPYHMVWHNAYMGLGVHPEWKERGDKHKGKPIPDALTDNMAWMGAVAEGDERYGITEAYLNNNVIGGFPAPRIRLHEQLIRDRFLRFVLHNPRFALEVYLWYKPKMFFQELLWAFEGYRWSLGTMLCQVALLALGASAWRLLAIPDDVRKTLSTALIVTGVMSLIPVVWTYPLRHVVGEQFLIWIAIVLYFATFLLSEAWSRVRPLVPRHA</sequence>
<feature type="transmembrane region" description="Helical" evidence="1">
    <location>
        <begin position="245"/>
        <end position="263"/>
    </location>
</feature>
<keyword evidence="1" id="KW-1133">Transmembrane helix</keyword>
<evidence type="ECO:0000313" key="2">
    <source>
        <dbReference type="EMBL" id="GEP54005.1"/>
    </source>
</evidence>
<feature type="transmembrane region" description="Helical" evidence="1">
    <location>
        <begin position="210"/>
        <end position="233"/>
    </location>
</feature>
<organism evidence="2 3">
    <name type="scientific">Reyranella soli</name>
    <dbReference type="NCBI Taxonomy" id="1230389"/>
    <lineage>
        <taxon>Bacteria</taxon>
        <taxon>Pseudomonadati</taxon>
        <taxon>Pseudomonadota</taxon>
        <taxon>Alphaproteobacteria</taxon>
        <taxon>Hyphomicrobiales</taxon>
        <taxon>Reyranellaceae</taxon>
        <taxon>Reyranella</taxon>
    </lineage>
</organism>
<feature type="transmembrane region" description="Helical" evidence="1">
    <location>
        <begin position="481"/>
        <end position="498"/>
    </location>
</feature>
<gene>
    <name evidence="2" type="ORF">RSO01_11710</name>
</gene>
<protein>
    <recommendedName>
        <fullName evidence="4">Glycosyltransferase RgtA/B/C/D-like domain-containing protein</fullName>
    </recommendedName>
</protein>
<proteinExistence type="predicted"/>
<accession>A0A512N4U5</accession>
<name>A0A512N4U5_9HYPH</name>
<dbReference type="AlphaFoldDB" id="A0A512N4U5"/>
<comment type="caution">
    <text evidence="2">The sequence shown here is derived from an EMBL/GenBank/DDBJ whole genome shotgun (WGS) entry which is preliminary data.</text>
</comment>
<feature type="transmembrane region" description="Helical" evidence="1">
    <location>
        <begin position="293"/>
        <end position="311"/>
    </location>
</feature>
<evidence type="ECO:0008006" key="4">
    <source>
        <dbReference type="Google" id="ProtNLM"/>
    </source>
</evidence>
<evidence type="ECO:0000313" key="3">
    <source>
        <dbReference type="Proteomes" id="UP000321058"/>
    </source>
</evidence>
<feature type="transmembrane region" description="Helical" evidence="1">
    <location>
        <begin position="510"/>
        <end position="528"/>
    </location>
</feature>
<feature type="transmembrane region" description="Helical" evidence="1">
    <location>
        <begin position="540"/>
        <end position="559"/>
    </location>
</feature>
<feature type="transmembrane region" description="Helical" evidence="1">
    <location>
        <begin position="269"/>
        <end position="288"/>
    </location>
</feature>
<keyword evidence="1" id="KW-0472">Membrane</keyword>
<keyword evidence="1" id="KW-0812">Transmembrane</keyword>
<evidence type="ECO:0000256" key="1">
    <source>
        <dbReference type="SAM" id="Phobius"/>
    </source>
</evidence>
<feature type="transmembrane region" description="Helical" evidence="1">
    <location>
        <begin position="186"/>
        <end position="204"/>
    </location>
</feature>